<dbReference type="EMBL" id="JAFBEE010000037">
    <property type="protein sequence ID" value="MBM7616427.1"/>
    <property type="molecule type" value="Genomic_DNA"/>
</dbReference>
<dbReference type="PANTHER" id="PTHR32305">
    <property type="match status" value="1"/>
</dbReference>
<keyword evidence="1" id="KW-0677">Repeat</keyword>
<feature type="domain" description="Teneurin-like YD-shell" evidence="2">
    <location>
        <begin position="424"/>
        <end position="687"/>
    </location>
</feature>
<evidence type="ECO:0000313" key="4">
    <source>
        <dbReference type="Proteomes" id="UP001314796"/>
    </source>
</evidence>
<comment type="caution">
    <text evidence="3">The sequence shown here is derived from an EMBL/GenBank/DDBJ whole genome shotgun (WGS) entry which is preliminary data.</text>
</comment>
<dbReference type="Proteomes" id="UP001314796">
    <property type="component" value="Unassembled WGS sequence"/>
</dbReference>
<dbReference type="RefSeq" id="WP_204404621.1">
    <property type="nucleotide sequence ID" value="NZ_JAFBEE010000037.1"/>
</dbReference>
<dbReference type="PANTHER" id="PTHR32305:SF17">
    <property type="entry name" value="TRNA NUCLEASE WAPA"/>
    <property type="match status" value="1"/>
</dbReference>
<evidence type="ECO:0000259" key="2">
    <source>
        <dbReference type="Pfam" id="PF25023"/>
    </source>
</evidence>
<dbReference type="InterPro" id="IPR056823">
    <property type="entry name" value="TEN-like_YD-shell"/>
</dbReference>
<name>A0ABS2NUH8_9FIRM</name>
<protein>
    <submittedName>
        <fullName evidence="3">RHS repeat-associated protein</fullName>
    </submittedName>
</protein>
<sequence>MEGQHSFKVIGEAGKNKFIRQRINLSGGPNTKLTLSGWSRQVVANPNGGNYLMQVAINHTDGTVDWNNANDFSKTETEWQHVAASVKVNSTKNFSSIDVYYYYYNQTGTAYFDGTRLEMGDSVTAYEYDGNQNFITNIKDGLGNNLSFGYDVVGNRTSMTDGRGKTTSYAYDKRGLLTKVTDSRSAITSYGYDGVGNRTNVTDARNKVTSYEYNELNQVSKVINPLNQVTRFEYDRNGNRTKLTYPKGDVVSYSYNPLNRLQKVFYNGVERYGYNYDGNGNIIAITDTVSRENSTFIYDENNRITKVEIGTNNSIQYNYDDNDNITSIVNMAGATSVTTGYNYNQINQVIQLTRNGSNMMRFIYNEEGKVVSTNRQNDTTTSYLYDDSKRLKTITNFKANGGVQNQYTYNYDQNGNPSSVVTDKGTISYQYDDINQLISETQIDGTVISYEYDAVGNRTKKTTILGGTSSILDYTYNDGNELISVGGQAYNYDANGNLISKGSKTYIYDIDNRLQEVRNNQGQTITSFTYNHEGRRNSMTTSSGTIHFFYTGDKVLYETDENHNIIAEYTYDSEDNPATMTKGGATYYYHINGHGDVVSLTDENSNVVASYDYDAYGNIISQTGIMASANPYRYSSYRYDEVTGLYYLMARYYDANIGRFVTRDPFQGVVYLPISLNTYVYSFNNPVLYNDVSGNFALLLGAFAAVSIKALLTAILVATTVTVAIVGTHEVSKALEDKFRRRKPKIIFRTGSGNGTNLTPRTSDFLGLSYSTVKPLRAYTATTMEAINATGKLVAIKDGLTHVSVRPINMTKMKEWINSRTNANTNPHEYTKLLQALSVRVK</sequence>
<dbReference type="InterPro" id="IPR050708">
    <property type="entry name" value="T6SS_VgrG/RHS"/>
</dbReference>
<accession>A0ABS2NUH8</accession>
<dbReference type="NCBIfam" id="TIGR01643">
    <property type="entry name" value="YD_repeat_2x"/>
    <property type="match status" value="4"/>
</dbReference>
<dbReference type="Pfam" id="PF25023">
    <property type="entry name" value="TEN_YD-shell"/>
    <property type="match status" value="2"/>
</dbReference>
<organism evidence="3 4">
    <name type="scientific">Alkaliphilus hydrothermalis</name>
    <dbReference type="NCBI Taxonomy" id="1482730"/>
    <lineage>
        <taxon>Bacteria</taxon>
        <taxon>Bacillati</taxon>
        <taxon>Bacillota</taxon>
        <taxon>Clostridia</taxon>
        <taxon>Peptostreptococcales</taxon>
        <taxon>Natronincolaceae</taxon>
        <taxon>Alkaliphilus</taxon>
    </lineage>
</organism>
<dbReference type="Pfam" id="PF05593">
    <property type="entry name" value="RHS_repeat"/>
    <property type="match status" value="2"/>
</dbReference>
<gene>
    <name evidence="3" type="ORF">JOC73_003010</name>
</gene>
<reference evidence="3 4" key="1">
    <citation type="submission" date="2021-01" db="EMBL/GenBank/DDBJ databases">
        <title>Genomic Encyclopedia of Type Strains, Phase IV (KMG-IV): sequencing the most valuable type-strain genomes for metagenomic binning, comparative biology and taxonomic classification.</title>
        <authorList>
            <person name="Goeker M."/>
        </authorList>
    </citation>
    <scope>NUCLEOTIDE SEQUENCE [LARGE SCALE GENOMIC DNA]</scope>
    <source>
        <strain evidence="3 4">DSM 25890</strain>
    </source>
</reference>
<keyword evidence="4" id="KW-1185">Reference proteome</keyword>
<evidence type="ECO:0000313" key="3">
    <source>
        <dbReference type="EMBL" id="MBM7616427.1"/>
    </source>
</evidence>
<dbReference type="InterPro" id="IPR006530">
    <property type="entry name" value="YD"/>
</dbReference>
<proteinExistence type="predicted"/>
<dbReference type="NCBIfam" id="TIGR03696">
    <property type="entry name" value="Rhs_assc_core"/>
    <property type="match status" value="1"/>
</dbReference>
<dbReference type="Gene3D" id="2.180.10.10">
    <property type="entry name" value="RHS repeat-associated core"/>
    <property type="match status" value="2"/>
</dbReference>
<evidence type="ECO:0000256" key="1">
    <source>
        <dbReference type="ARBA" id="ARBA00022737"/>
    </source>
</evidence>
<dbReference type="InterPro" id="IPR031325">
    <property type="entry name" value="RHS_repeat"/>
</dbReference>
<dbReference type="InterPro" id="IPR022385">
    <property type="entry name" value="Rhs_assc_core"/>
</dbReference>
<feature type="domain" description="Teneurin-like YD-shell" evidence="2">
    <location>
        <begin position="250"/>
        <end position="416"/>
    </location>
</feature>